<evidence type="ECO:0000256" key="1">
    <source>
        <dbReference type="ARBA" id="ARBA00022729"/>
    </source>
</evidence>
<evidence type="ECO:0000313" key="5">
    <source>
        <dbReference type="Proteomes" id="UP000321113"/>
    </source>
</evidence>
<sequence>MRILIWVLSMTTMSVLASSKSDASFLHLSEMKWQYRILLIQDRHDYQQTLTNASAEIADRHLVWFLVSPSQVVSNLAGSVPEPLQQDVRQRLSDKPVVLIGKDGGTKMREERLSLPSIFSTIDSMPMRQAEMNSKLL</sequence>
<organism evidence="4 5">
    <name type="scientific">Vibrio superstes NBRC 103154</name>
    <dbReference type="NCBI Taxonomy" id="1219062"/>
    <lineage>
        <taxon>Bacteria</taxon>
        <taxon>Pseudomonadati</taxon>
        <taxon>Pseudomonadota</taxon>
        <taxon>Gammaproteobacteria</taxon>
        <taxon>Vibrionales</taxon>
        <taxon>Vibrionaceae</taxon>
        <taxon>Vibrio</taxon>
    </lineage>
</organism>
<dbReference type="Pfam" id="PF13778">
    <property type="entry name" value="DUF4174"/>
    <property type="match status" value="1"/>
</dbReference>
<comment type="caution">
    <text evidence="4">The sequence shown here is derived from an EMBL/GenBank/DDBJ whole genome shotgun (WGS) entry which is preliminary data.</text>
</comment>
<keyword evidence="5" id="KW-1185">Reference proteome</keyword>
<dbReference type="OrthoDB" id="5893017at2"/>
<evidence type="ECO:0000256" key="2">
    <source>
        <dbReference type="SAM" id="SignalP"/>
    </source>
</evidence>
<evidence type="ECO:0000313" key="4">
    <source>
        <dbReference type="EMBL" id="GEM77915.1"/>
    </source>
</evidence>
<feature type="chain" id="PRO_5022220270" description="DUF4174 domain-containing protein" evidence="2">
    <location>
        <begin position="24"/>
        <end position="137"/>
    </location>
</feature>
<gene>
    <name evidence="4" type="ORF">VSU01S_01600</name>
</gene>
<reference evidence="4 5" key="1">
    <citation type="submission" date="2019-07" db="EMBL/GenBank/DDBJ databases">
        <title>Whole genome shotgun sequence of Vibrio superstes NBRC 103154.</title>
        <authorList>
            <person name="Hosoyama A."/>
            <person name="Uohara A."/>
            <person name="Ohji S."/>
            <person name="Ichikawa N."/>
        </authorList>
    </citation>
    <scope>NUCLEOTIDE SEQUENCE [LARGE SCALE GENOMIC DNA]</scope>
    <source>
        <strain evidence="4 5">NBRC 103154</strain>
    </source>
</reference>
<proteinExistence type="predicted"/>
<protein>
    <recommendedName>
        <fullName evidence="3">DUF4174 domain-containing protein</fullName>
    </recommendedName>
</protein>
<evidence type="ECO:0000259" key="3">
    <source>
        <dbReference type="Pfam" id="PF13778"/>
    </source>
</evidence>
<feature type="signal peptide" evidence="2">
    <location>
        <begin position="1"/>
        <end position="23"/>
    </location>
</feature>
<dbReference type="Proteomes" id="UP000321113">
    <property type="component" value="Unassembled WGS sequence"/>
</dbReference>
<dbReference type="InterPro" id="IPR025232">
    <property type="entry name" value="DUF4174"/>
</dbReference>
<keyword evidence="1 2" id="KW-0732">Signal</keyword>
<dbReference type="EMBL" id="BJXK01000001">
    <property type="protein sequence ID" value="GEM77915.1"/>
    <property type="molecule type" value="Genomic_DNA"/>
</dbReference>
<accession>A0A511QKR3</accession>
<feature type="domain" description="DUF4174" evidence="3">
    <location>
        <begin position="28"/>
        <end position="131"/>
    </location>
</feature>
<dbReference type="AlphaFoldDB" id="A0A511QKR3"/>
<name>A0A511QKR3_9VIBR</name>